<proteinExistence type="predicted"/>
<feature type="compositionally biased region" description="Basic and acidic residues" evidence="1">
    <location>
        <begin position="158"/>
        <end position="171"/>
    </location>
</feature>
<evidence type="ECO:0008006" key="5">
    <source>
        <dbReference type="Google" id="ProtNLM"/>
    </source>
</evidence>
<keyword evidence="4" id="KW-1185">Reference proteome</keyword>
<dbReference type="KEGG" id="gtt:GUITHDRAFT_108071"/>
<feature type="compositionally biased region" description="Low complexity" evidence="1">
    <location>
        <begin position="32"/>
        <end position="42"/>
    </location>
</feature>
<dbReference type="EMBL" id="JH992996">
    <property type="protein sequence ID" value="EKX46034.1"/>
    <property type="molecule type" value="Genomic_DNA"/>
</dbReference>
<dbReference type="RefSeq" id="XP_005833014.1">
    <property type="nucleotide sequence ID" value="XM_005832957.1"/>
</dbReference>
<reference evidence="2 4" key="1">
    <citation type="journal article" date="2012" name="Nature">
        <title>Algal genomes reveal evolutionary mosaicism and the fate of nucleomorphs.</title>
        <authorList>
            <consortium name="DOE Joint Genome Institute"/>
            <person name="Curtis B.A."/>
            <person name="Tanifuji G."/>
            <person name="Burki F."/>
            <person name="Gruber A."/>
            <person name="Irimia M."/>
            <person name="Maruyama S."/>
            <person name="Arias M.C."/>
            <person name="Ball S.G."/>
            <person name="Gile G.H."/>
            <person name="Hirakawa Y."/>
            <person name="Hopkins J.F."/>
            <person name="Kuo A."/>
            <person name="Rensing S.A."/>
            <person name="Schmutz J."/>
            <person name="Symeonidi A."/>
            <person name="Elias M."/>
            <person name="Eveleigh R.J."/>
            <person name="Herman E.K."/>
            <person name="Klute M.J."/>
            <person name="Nakayama T."/>
            <person name="Obornik M."/>
            <person name="Reyes-Prieto A."/>
            <person name="Armbrust E.V."/>
            <person name="Aves S.J."/>
            <person name="Beiko R.G."/>
            <person name="Coutinho P."/>
            <person name="Dacks J.B."/>
            <person name="Durnford D.G."/>
            <person name="Fast N.M."/>
            <person name="Green B.R."/>
            <person name="Grisdale C.J."/>
            <person name="Hempel F."/>
            <person name="Henrissat B."/>
            <person name="Hoppner M.P."/>
            <person name="Ishida K."/>
            <person name="Kim E."/>
            <person name="Koreny L."/>
            <person name="Kroth P.G."/>
            <person name="Liu Y."/>
            <person name="Malik S.B."/>
            <person name="Maier U.G."/>
            <person name="McRose D."/>
            <person name="Mock T."/>
            <person name="Neilson J.A."/>
            <person name="Onodera N.T."/>
            <person name="Poole A.M."/>
            <person name="Pritham E.J."/>
            <person name="Richards T.A."/>
            <person name="Rocap G."/>
            <person name="Roy S.W."/>
            <person name="Sarai C."/>
            <person name="Schaack S."/>
            <person name="Shirato S."/>
            <person name="Slamovits C.H."/>
            <person name="Spencer D.F."/>
            <person name="Suzuki S."/>
            <person name="Worden A.Z."/>
            <person name="Zauner S."/>
            <person name="Barry K."/>
            <person name="Bell C."/>
            <person name="Bharti A.K."/>
            <person name="Crow J.A."/>
            <person name="Grimwood J."/>
            <person name="Kramer R."/>
            <person name="Lindquist E."/>
            <person name="Lucas S."/>
            <person name="Salamov A."/>
            <person name="McFadden G.I."/>
            <person name="Lane C.E."/>
            <person name="Keeling P.J."/>
            <person name="Gray M.W."/>
            <person name="Grigoriev I.V."/>
            <person name="Archibald J.M."/>
        </authorList>
    </citation>
    <scope>NUCLEOTIDE SEQUENCE</scope>
    <source>
        <strain evidence="2 4">CCMP2712</strain>
    </source>
</reference>
<evidence type="ECO:0000313" key="4">
    <source>
        <dbReference type="Proteomes" id="UP000011087"/>
    </source>
</evidence>
<feature type="region of interest" description="Disordered" evidence="1">
    <location>
        <begin position="433"/>
        <end position="503"/>
    </location>
</feature>
<sequence length="678" mass="74757">MSYLRYDSYYGASRPQAPTPIGGVSPPEERYQSYQMQYQVQPQPEPTQFQAFQYQPQVRQFTSPSYMQPQPVQQVPRSQSYGYDRMASYQTGNYAYDRQVPVSQMPVAPAAQPGQPPVNVQSSYVRKDESALSFERPNVLLPQPTIHMNQPSFVQQPRNDDLYSSQDRRAAQESGSYRLVSRDEGYRQSDPVQQPSDRSNLFSPSGVHDRISTFSPSGDNRNNGMTTPVQNEIHNDDRAAALRQYDRQREYAQSDLLGRRPSEDKKQSIYNRPINSAPSPAHERHHEINRMANATPTNVIPPSASPLPTSASNSTGLVGIGIVFQQKNDGRMYIKSLIEGEAASLAEPRPLEGDCIIGVDDNPVEFGCDLAKLRTFIIGRPSTAVILRLRRSPDLEYQTIIIRGNRSASVARNPTFVPQSISKAPVQIVEPVAQQMARPSRTPSEGSRYEINSTPDSSLNVANADNQSLYGSNSGIKARSGIRPDEDPVERARQDLARARARQAEIQAQASMYTAGTSGLYGSRERAEESSSYGIANRGISIAASRNYPVPEASTRSRSADPPARRGSDEASRRPASSLATAMQRLQAELDDSRPRYVPKSNLAAMPEGGSLYNSRDGSAPAEQPVRDLGMQRSYDRGGMAAKYGNQGGYTAGMARPNAFSPTYSQDIYGSAGSRYGR</sequence>
<feature type="compositionally biased region" description="Polar residues" evidence="1">
    <location>
        <begin position="212"/>
        <end position="232"/>
    </location>
</feature>
<dbReference type="Gene3D" id="2.30.42.10">
    <property type="match status" value="1"/>
</dbReference>
<evidence type="ECO:0000256" key="1">
    <source>
        <dbReference type="SAM" id="MobiDB-lite"/>
    </source>
</evidence>
<feature type="compositionally biased region" description="Basic and acidic residues" evidence="1">
    <location>
        <begin position="252"/>
        <end position="267"/>
    </location>
</feature>
<dbReference type="OrthoDB" id="62701at2759"/>
<feature type="compositionally biased region" description="Polar residues" evidence="1">
    <location>
        <begin position="190"/>
        <end position="203"/>
    </location>
</feature>
<dbReference type="AlphaFoldDB" id="L1JD40"/>
<reference evidence="4" key="2">
    <citation type="submission" date="2012-11" db="EMBL/GenBank/DDBJ databases">
        <authorList>
            <person name="Kuo A."/>
            <person name="Curtis B.A."/>
            <person name="Tanifuji G."/>
            <person name="Burki F."/>
            <person name="Gruber A."/>
            <person name="Irimia M."/>
            <person name="Maruyama S."/>
            <person name="Arias M.C."/>
            <person name="Ball S.G."/>
            <person name="Gile G.H."/>
            <person name="Hirakawa Y."/>
            <person name="Hopkins J.F."/>
            <person name="Rensing S.A."/>
            <person name="Schmutz J."/>
            <person name="Symeonidi A."/>
            <person name="Elias M."/>
            <person name="Eveleigh R.J."/>
            <person name="Herman E.K."/>
            <person name="Klute M.J."/>
            <person name="Nakayama T."/>
            <person name="Obornik M."/>
            <person name="Reyes-Prieto A."/>
            <person name="Armbrust E.V."/>
            <person name="Aves S.J."/>
            <person name="Beiko R.G."/>
            <person name="Coutinho P."/>
            <person name="Dacks J.B."/>
            <person name="Durnford D.G."/>
            <person name="Fast N.M."/>
            <person name="Green B.R."/>
            <person name="Grisdale C."/>
            <person name="Hempe F."/>
            <person name="Henrissat B."/>
            <person name="Hoppner M.P."/>
            <person name="Ishida K.-I."/>
            <person name="Kim E."/>
            <person name="Koreny L."/>
            <person name="Kroth P.G."/>
            <person name="Liu Y."/>
            <person name="Malik S.-B."/>
            <person name="Maier U.G."/>
            <person name="McRose D."/>
            <person name="Mock T."/>
            <person name="Neilson J.A."/>
            <person name="Onodera N.T."/>
            <person name="Poole A.M."/>
            <person name="Pritham E.J."/>
            <person name="Richards T.A."/>
            <person name="Rocap G."/>
            <person name="Roy S.W."/>
            <person name="Sarai C."/>
            <person name="Schaack S."/>
            <person name="Shirato S."/>
            <person name="Slamovits C.H."/>
            <person name="Spencer D.F."/>
            <person name="Suzuki S."/>
            <person name="Worden A.Z."/>
            <person name="Zauner S."/>
            <person name="Barry K."/>
            <person name="Bell C."/>
            <person name="Bharti A.K."/>
            <person name="Crow J.A."/>
            <person name="Grimwood J."/>
            <person name="Kramer R."/>
            <person name="Lindquist E."/>
            <person name="Lucas S."/>
            <person name="Salamov A."/>
            <person name="McFadden G.I."/>
            <person name="Lane C.E."/>
            <person name="Keeling P.J."/>
            <person name="Gray M.W."/>
            <person name="Grigoriev I.V."/>
            <person name="Archibald J.M."/>
        </authorList>
    </citation>
    <scope>NUCLEOTIDE SEQUENCE</scope>
    <source>
        <strain evidence="4">CCMP2712</strain>
    </source>
</reference>
<protein>
    <recommendedName>
        <fullName evidence="5">PDZ domain-containing protein</fullName>
    </recommendedName>
</protein>
<accession>L1JD40</accession>
<dbReference type="HOGENOM" id="CLU_405706_0_0_1"/>
<feature type="region of interest" description="Disordered" evidence="1">
    <location>
        <begin position="252"/>
        <end position="282"/>
    </location>
</feature>
<dbReference type="EnsemblProtists" id="EKX46034">
    <property type="protein sequence ID" value="EKX46034"/>
    <property type="gene ID" value="GUITHDRAFT_108071"/>
</dbReference>
<dbReference type="PaxDb" id="55529-EKX46034"/>
<dbReference type="SUPFAM" id="SSF50156">
    <property type="entry name" value="PDZ domain-like"/>
    <property type="match status" value="1"/>
</dbReference>
<dbReference type="Proteomes" id="UP000011087">
    <property type="component" value="Unassembled WGS sequence"/>
</dbReference>
<name>L1JD40_GUITC</name>
<feature type="compositionally biased region" description="Basic and acidic residues" evidence="1">
    <location>
        <begin position="482"/>
        <end position="498"/>
    </location>
</feature>
<gene>
    <name evidence="2" type="ORF">GUITHDRAFT_108071</name>
</gene>
<evidence type="ECO:0000313" key="2">
    <source>
        <dbReference type="EMBL" id="EKX46034.1"/>
    </source>
</evidence>
<feature type="compositionally biased region" description="Basic and acidic residues" evidence="1">
    <location>
        <begin position="563"/>
        <end position="573"/>
    </location>
</feature>
<feature type="region of interest" description="Disordered" evidence="1">
    <location>
        <begin position="602"/>
        <end position="678"/>
    </location>
</feature>
<feature type="compositionally biased region" description="Polar residues" evidence="1">
    <location>
        <begin position="268"/>
        <end position="278"/>
    </location>
</feature>
<feature type="compositionally biased region" description="Polar residues" evidence="1">
    <location>
        <begin position="441"/>
        <end position="475"/>
    </location>
</feature>
<feature type="region of interest" description="Disordered" evidence="1">
    <location>
        <begin position="142"/>
        <end position="234"/>
    </location>
</feature>
<dbReference type="GeneID" id="17302751"/>
<organism evidence="2">
    <name type="scientific">Guillardia theta (strain CCMP2712)</name>
    <name type="common">Cryptophyte</name>
    <dbReference type="NCBI Taxonomy" id="905079"/>
    <lineage>
        <taxon>Eukaryota</taxon>
        <taxon>Cryptophyceae</taxon>
        <taxon>Pyrenomonadales</taxon>
        <taxon>Geminigeraceae</taxon>
        <taxon>Guillardia</taxon>
    </lineage>
</organism>
<feature type="region of interest" description="Disordered" evidence="1">
    <location>
        <begin position="1"/>
        <end position="45"/>
    </location>
</feature>
<feature type="compositionally biased region" description="Polar residues" evidence="1">
    <location>
        <begin position="146"/>
        <end position="157"/>
    </location>
</feature>
<evidence type="ECO:0000313" key="3">
    <source>
        <dbReference type="EnsemblProtists" id="EKX46034"/>
    </source>
</evidence>
<reference evidence="3" key="3">
    <citation type="submission" date="2015-06" db="UniProtKB">
        <authorList>
            <consortium name="EnsemblProtists"/>
        </authorList>
    </citation>
    <scope>IDENTIFICATION</scope>
</reference>
<dbReference type="Gene3D" id="3.30.750.44">
    <property type="match status" value="1"/>
</dbReference>
<dbReference type="InterPro" id="IPR036034">
    <property type="entry name" value="PDZ_sf"/>
</dbReference>
<feature type="region of interest" description="Disordered" evidence="1">
    <location>
        <begin position="547"/>
        <end position="580"/>
    </location>
</feature>